<organism evidence="1 2">
    <name type="scientific">Coprococcus comes ATCC 27758</name>
    <dbReference type="NCBI Taxonomy" id="470146"/>
    <lineage>
        <taxon>Bacteria</taxon>
        <taxon>Bacillati</taxon>
        <taxon>Bacillota</taxon>
        <taxon>Clostridia</taxon>
        <taxon>Lachnospirales</taxon>
        <taxon>Lachnospiraceae</taxon>
        <taxon>Coprococcus</taxon>
    </lineage>
</organism>
<comment type="caution">
    <text evidence="1">The sequence shown here is derived from an EMBL/GenBank/DDBJ whole genome shotgun (WGS) entry which is preliminary data.</text>
</comment>
<sequence length="39" mass="4313">MKTGVTALFVNNLKCICGEKSVKSRNENRIKTSGKLESK</sequence>
<reference evidence="1 2" key="1">
    <citation type="submission" date="2009-02" db="EMBL/GenBank/DDBJ databases">
        <authorList>
            <person name="Fulton L."/>
            <person name="Clifton S."/>
            <person name="Fulton B."/>
            <person name="Xu J."/>
            <person name="Minx P."/>
            <person name="Pepin K.H."/>
            <person name="Johnson M."/>
            <person name="Bhonagiri V."/>
            <person name="Nash W.E."/>
            <person name="Mardis E.R."/>
            <person name="Wilson R.K."/>
        </authorList>
    </citation>
    <scope>NUCLEOTIDE SEQUENCE [LARGE SCALE GENOMIC DNA]</scope>
    <source>
        <strain evidence="1 2">ATCC 27758</strain>
    </source>
</reference>
<gene>
    <name evidence="1" type="ORF">COPCOM_03213</name>
</gene>
<reference evidence="1 2" key="2">
    <citation type="submission" date="2009-03" db="EMBL/GenBank/DDBJ databases">
        <title>Draft genome sequence of Coprococcus comes (ATCC 27758).</title>
        <authorList>
            <person name="Sudarsanam P."/>
            <person name="Ley R."/>
            <person name="Guruge J."/>
            <person name="Turnbaugh P.J."/>
            <person name="Mahowald M."/>
            <person name="Liep D."/>
            <person name="Gordon J."/>
        </authorList>
    </citation>
    <scope>NUCLEOTIDE SEQUENCE [LARGE SCALE GENOMIC DNA]</scope>
    <source>
        <strain evidence="1 2">ATCC 27758</strain>
    </source>
</reference>
<dbReference type="EMBL" id="ABVR01000043">
    <property type="protein sequence ID" value="EEG88505.1"/>
    <property type="molecule type" value="Genomic_DNA"/>
</dbReference>
<protein>
    <submittedName>
        <fullName evidence="1">Uncharacterized protein</fullName>
    </submittedName>
</protein>
<dbReference type="AlphaFoldDB" id="C0BDF9"/>
<evidence type="ECO:0000313" key="2">
    <source>
        <dbReference type="Proteomes" id="UP000003793"/>
    </source>
</evidence>
<evidence type="ECO:0000313" key="1">
    <source>
        <dbReference type="EMBL" id="EEG88505.1"/>
    </source>
</evidence>
<accession>C0BDF9</accession>
<proteinExistence type="predicted"/>
<name>C0BDF9_9FIRM</name>
<dbReference type="HOGENOM" id="CLU_3308049_0_0_9"/>
<dbReference type="Proteomes" id="UP000003793">
    <property type="component" value="Unassembled WGS sequence"/>
</dbReference>